<dbReference type="Proteomes" id="UP001458880">
    <property type="component" value="Unassembled WGS sequence"/>
</dbReference>
<name>A0AAW1HWU9_POPJA</name>
<organism evidence="2 3">
    <name type="scientific">Popillia japonica</name>
    <name type="common">Japanese beetle</name>
    <dbReference type="NCBI Taxonomy" id="7064"/>
    <lineage>
        <taxon>Eukaryota</taxon>
        <taxon>Metazoa</taxon>
        <taxon>Ecdysozoa</taxon>
        <taxon>Arthropoda</taxon>
        <taxon>Hexapoda</taxon>
        <taxon>Insecta</taxon>
        <taxon>Pterygota</taxon>
        <taxon>Neoptera</taxon>
        <taxon>Endopterygota</taxon>
        <taxon>Coleoptera</taxon>
        <taxon>Polyphaga</taxon>
        <taxon>Scarabaeiformia</taxon>
        <taxon>Scarabaeidae</taxon>
        <taxon>Rutelinae</taxon>
        <taxon>Popillia</taxon>
    </lineage>
</organism>
<dbReference type="PANTHER" id="PTHR24260:SF136">
    <property type="entry name" value="GH08193P-RELATED"/>
    <property type="match status" value="1"/>
</dbReference>
<dbReference type="Pfam" id="PF00089">
    <property type="entry name" value="Trypsin"/>
    <property type="match status" value="1"/>
</dbReference>
<dbReference type="AlphaFoldDB" id="A0AAW1HWU9"/>
<dbReference type="PANTHER" id="PTHR24260">
    <property type="match status" value="1"/>
</dbReference>
<sequence length="185" mass="21303">MYLLKTLFLHEDEYSMNSRFCDNLVRIVKLKKHRLQYACAATLLNQTHVLTAAHCVISNSTYYVRYKSGNISSMPTYDYYVRYKSGNISVPTYDYNEVLFTDKWIHPNYNENILGCKGNDVAILKIKTSISHALPTILATSQFNYSTAFICKWNRKQTENATQLSNPEFIPVTVHDTATCKRSTC</sequence>
<dbReference type="GO" id="GO:0004252">
    <property type="term" value="F:serine-type endopeptidase activity"/>
    <property type="evidence" value="ECO:0007669"/>
    <property type="project" value="InterPro"/>
</dbReference>
<evidence type="ECO:0000259" key="1">
    <source>
        <dbReference type="SMART" id="SM00020"/>
    </source>
</evidence>
<proteinExistence type="predicted"/>
<gene>
    <name evidence="2" type="ORF">QE152_g38698</name>
</gene>
<dbReference type="EMBL" id="JASPKY010000857">
    <property type="protein sequence ID" value="KAK9680946.1"/>
    <property type="molecule type" value="Genomic_DNA"/>
</dbReference>
<dbReference type="InterPro" id="IPR001254">
    <property type="entry name" value="Trypsin_dom"/>
</dbReference>
<dbReference type="Gene3D" id="2.40.10.10">
    <property type="entry name" value="Trypsin-like serine proteases"/>
    <property type="match status" value="1"/>
</dbReference>
<comment type="caution">
    <text evidence="2">The sequence shown here is derived from an EMBL/GenBank/DDBJ whole genome shotgun (WGS) entry which is preliminary data.</text>
</comment>
<evidence type="ECO:0000313" key="3">
    <source>
        <dbReference type="Proteomes" id="UP001458880"/>
    </source>
</evidence>
<dbReference type="SUPFAM" id="SSF50494">
    <property type="entry name" value="Trypsin-like serine proteases"/>
    <property type="match status" value="1"/>
</dbReference>
<feature type="domain" description="Peptidase S1" evidence="1">
    <location>
        <begin position="26"/>
        <end position="185"/>
    </location>
</feature>
<dbReference type="PROSITE" id="PS00134">
    <property type="entry name" value="TRYPSIN_HIS"/>
    <property type="match status" value="1"/>
</dbReference>
<accession>A0AAW1HWU9</accession>
<reference evidence="2 3" key="1">
    <citation type="journal article" date="2024" name="BMC Genomics">
        <title>De novo assembly and annotation of Popillia japonica's genome with initial clues to its potential as an invasive pest.</title>
        <authorList>
            <person name="Cucini C."/>
            <person name="Boschi S."/>
            <person name="Funari R."/>
            <person name="Cardaioli E."/>
            <person name="Iannotti N."/>
            <person name="Marturano G."/>
            <person name="Paoli F."/>
            <person name="Bruttini M."/>
            <person name="Carapelli A."/>
            <person name="Frati F."/>
            <person name="Nardi F."/>
        </authorList>
    </citation>
    <scope>NUCLEOTIDE SEQUENCE [LARGE SCALE GENOMIC DNA]</scope>
    <source>
        <strain evidence="2">DMR45628</strain>
    </source>
</reference>
<evidence type="ECO:0000313" key="2">
    <source>
        <dbReference type="EMBL" id="KAK9680946.1"/>
    </source>
</evidence>
<dbReference type="InterPro" id="IPR051333">
    <property type="entry name" value="CLIP_Serine_Protease"/>
</dbReference>
<dbReference type="SMART" id="SM00020">
    <property type="entry name" value="Tryp_SPc"/>
    <property type="match status" value="1"/>
</dbReference>
<protein>
    <submittedName>
        <fullName evidence="2">Trypsin</fullName>
    </submittedName>
</protein>
<keyword evidence="3" id="KW-1185">Reference proteome</keyword>
<dbReference type="GO" id="GO:0006508">
    <property type="term" value="P:proteolysis"/>
    <property type="evidence" value="ECO:0007669"/>
    <property type="project" value="InterPro"/>
</dbReference>
<dbReference type="InterPro" id="IPR009003">
    <property type="entry name" value="Peptidase_S1_PA"/>
</dbReference>
<dbReference type="InterPro" id="IPR043504">
    <property type="entry name" value="Peptidase_S1_PA_chymotrypsin"/>
</dbReference>
<dbReference type="InterPro" id="IPR018114">
    <property type="entry name" value="TRYPSIN_HIS"/>
</dbReference>